<dbReference type="EMBL" id="LUTY01001771">
    <property type="protein sequence ID" value="OAD21245.1"/>
    <property type="molecule type" value="Genomic_DNA"/>
</dbReference>
<protein>
    <submittedName>
        <fullName evidence="5">Secreted protein</fullName>
    </submittedName>
</protein>
<proteinExistence type="predicted"/>
<keyword evidence="1 3" id="KW-0853">WD repeat</keyword>
<accession>A0A176RZS0</accession>
<comment type="caution">
    <text evidence="5">The sequence shown here is derived from an EMBL/GenBank/DDBJ whole genome shotgun (WGS) entry which is preliminary data.</text>
</comment>
<dbReference type="PROSITE" id="PS50294">
    <property type="entry name" value="WD_REPEATS_REGION"/>
    <property type="match status" value="1"/>
</dbReference>
<name>A0A176RZS0_9GAMM</name>
<evidence type="ECO:0000256" key="4">
    <source>
        <dbReference type="SAM" id="SignalP"/>
    </source>
</evidence>
<reference evidence="5 6" key="1">
    <citation type="submission" date="2016-05" db="EMBL/GenBank/DDBJ databases">
        <title>Single-cell genome of chain-forming Candidatus Thiomargarita nelsonii and comparison to other large sulfur-oxidizing bacteria.</title>
        <authorList>
            <person name="Winkel M."/>
            <person name="Salman V."/>
            <person name="Woyke T."/>
            <person name="Schulz-Vogt H."/>
            <person name="Richter M."/>
            <person name="Flood B."/>
            <person name="Bailey J."/>
            <person name="Amann R."/>
            <person name="Mussmann M."/>
        </authorList>
    </citation>
    <scope>NUCLEOTIDE SEQUENCE [LARGE SCALE GENOMIC DNA]</scope>
    <source>
        <strain evidence="5 6">THI036</strain>
    </source>
</reference>
<evidence type="ECO:0000256" key="2">
    <source>
        <dbReference type="ARBA" id="ARBA00022737"/>
    </source>
</evidence>
<evidence type="ECO:0000313" key="6">
    <source>
        <dbReference type="Proteomes" id="UP000076962"/>
    </source>
</evidence>
<sequence>MRSLSEMKTAKLLFALCLSALFLTTNTKIIAAAEVQLEPADSVFSVAFSPSSQRALSGGSRDGSLKLWDM</sequence>
<dbReference type="Proteomes" id="UP000076962">
    <property type="component" value="Unassembled WGS sequence"/>
</dbReference>
<keyword evidence="2" id="KW-0677">Repeat</keyword>
<keyword evidence="6" id="KW-1185">Reference proteome</keyword>
<feature type="chain" id="PRO_5008048976" evidence="4">
    <location>
        <begin position="28"/>
        <end position="70"/>
    </location>
</feature>
<dbReference type="PROSITE" id="PS00678">
    <property type="entry name" value="WD_REPEATS_1"/>
    <property type="match status" value="1"/>
</dbReference>
<dbReference type="PROSITE" id="PS50082">
    <property type="entry name" value="WD_REPEATS_2"/>
    <property type="match status" value="1"/>
</dbReference>
<feature type="signal peptide" evidence="4">
    <location>
        <begin position="1"/>
        <end position="27"/>
    </location>
</feature>
<dbReference type="InterPro" id="IPR015943">
    <property type="entry name" value="WD40/YVTN_repeat-like_dom_sf"/>
</dbReference>
<organism evidence="5 6">
    <name type="scientific">Candidatus Thiomargarita nelsonii</name>
    <dbReference type="NCBI Taxonomy" id="1003181"/>
    <lineage>
        <taxon>Bacteria</taxon>
        <taxon>Pseudomonadati</taxon>
        <taxon>Pseudomonadota</taxon>
        <taxon>Gammaproteobacteria</taxon>
        <taxon>Thiotrichales</taxon>
        <taxon>Thiotrichaceae</taxon>
        <taxon>Thiomargarita</taxon>
    </lineage>
</organism>
<feature type="non-terminal residue" evidence="5">
    <location>
        <position position="70"/>
    </location>
</feature>
<dbReference type="InterPro" id="IPR019775">
    <property type="entry name" value="WD40_repeat_CS"/>
</dbReference>
<dbReference type="Pfam" id="PF00400">
    <property type="entry name" value="WD40"/>
    <property type="match status" value="1"/>
</dbReference>
<dbReference type="InterPro" id="IPR036322">
    <property type="entry name" value="WD40_repeat_dom_sf"/>
</dbReference>
<gene>
    <name evidence="5" type="ORF">THIOM_002993</name>
</gene>
<dbReference type="InterPro" id="IPR001680">
    <property type="entry name" value="WD40_rpt"/>
</dbReference>
<keyword evidence="4" id="KW-0732">Signal</keyword>
<evidence type="ECO:0000256" key="3">
    <source>
        <dbReference type="PROSITE-ProRule" id="PRU00221"/>
    </source>
</evidence>
<dbReference type="SUPFAM" id="SSF50978">
    <property type="entry name" value="WD40 repeat-like"/>
    <property type="match status" value="1"/>
</dbReference>
<evidence type="ECO:0000313" key="5">
    <source>
        <dbReference type="EMBL" id="OAD21245.1"/>
    </source>
</evidence>
<dbReference type="Gene3D" id="2.130.10.10">
    <property type="entry name" value="YVTN repeat-like/Quinoprotein amine dehydrogenase"/>
    <property type="match status" value="1"/>
</dbReference>
<feature type="repeat" description="WD" evidence="3">
    <location>
        <begin position="41"/>
        <end position="70"/>
    </location>
</feature>
<dbReference type="AlphaFoldDB" id="A0A176RZS0"/>
<evidence type="ECO:0000256" key="1">
    <source>
        <dbReference type="ARBA" id="ARBA00022574"/>
    </source>
</evidence>